<dbReference type="InterPro" id="IPR000953">
    <property type="entry name" value="Chromo/chromo_shadow_dom"/>
</dbReference>
<protein>
    <recommendedName>
        <fullName evidence="11">Histone-lysine N-methyltransferase</fullName>
        <ecNumber evidence="11">2.1.1.355</ecNumber>
    </recommendedName>
</protein>
<feature type="binding site" evidence="12">
    <location>
        <position position="246"/>
    </location>
    <ligand>
        <name>Zn(2+)</name>
        <dbReference type="ChEBI" id="CHEBI:29105"/>
        <label>2</label>
    </ligand>
</feature>
<feature type="domain" description="Post-SET" evidence="16">
    <location>
        <begin position="423"/>
        <end position="439"/>
    </location>
</feature>
<feature type="binding site" evidence="12">
    <location>
        <position position="252"/>
    </location>
    <ligand>
        <name>Zn(2+)</name>
        <dbReference type="ChEBI" id="CHEBI:29105"/>
        <label>3</label>
    </ligand>
</feature>
<evidence type="ECO:0000256" key="10">
    <source>
        <dbReference type="ARBA" id="ARBA00023242"/>
    </source>
</evidence>
<dbReference type="PANTHER" id="PTHR46223">
    <property type="entry name" value="HISTONE-LYSINE N-METHYLTRANSFERASE SUV39H"/>
    <property type="match status" value="1"/>
</dbReference>
<dbReference type="EMBL" id="JAAAIL010000689">
    <property type="protein sequence ID" value="KAG0273812.1"/>
    <property type="molecule type" value="Genomic_DNA"/>
</dbReference>
<dbReference type="InterPro" id="IPR001214">
    <property type="entry name" value="SET_dom"/>
</dbReference>
<feature type="binding site" evidence="12">
    <location>
        <position position="201"/>
    </location>
    <ligand>
        <name>Zn(2+)</name>
        <dbReference type="ChEBI" id="CHEBI:29105"/>
        <label>1</label>
    </ligand>
</feature>
<dbReference type="InterPro" id="IPR023780">
    <property type="entry name" value="Chromo_domain"/>
</dbReference>
<keyword evidence="5 11" id="KW-0808">Transferase</keyword>
<dbReference type="PANTHER" id="PTHR46223:SF3">
    <property type="entry name" value="HISTONE-LYSINE N-METHYLTRANSFERASE SET-23"/>
    <property type="match status" value="1"/>
</dbReference>
<dbReference type="Pfam" id="PF05033">
    <property type="entry name" value="Pre-SET"/>
    <property type="match status" value="1"/>
</dbReference>
<sequence length="440" mass="48937">MPRKVSKSSKQKSRKPKVEVQEATFEGKQEFLVKWVGYPNTENTWEPLENLDNCSFLVNEYLLSFGIEQLRNRALATEGPHNPRPTVHDTFSATTILETATGATNQYIGHTAGARSRLTSRSLSPASGRLGSAETVNSSSVHDWELRSFEGIFNESHGPRIVVENTVDSAGRPRSFKYINDSVYGDGVQPPNPDFIDSCSCGPGQCGSEDACSCMREAVLVNESGGLPYEEDGRVTEQANKLLWECNSKCGCGPGCTWNYSQRPRQLALRIKRFEGKGWGVVLDQHVPVPPRTFISRYVGEIITSEEAEHRGSLQANTGTTYLFDLDYNHEKQATYSIDACKLGNETHFINHSCDPNLSVYMLKSGGNGGDDNLMTLSFWSNRWIRHGDELTFDYNGKFVPHWHKDYNGDGSQSQGTVHPGEGTTPCHCGALNCRQWVHL</sequence>
<evidence type="ECO:0000256" key="2">
    <source>
        <dbReference type="ARBA" id="ARBA00004286"/>
    </source>
</evidence>
<keyword evidence="7 11" id="KW-0479">Metal-binding</keyword>
<evidence type="ECO:0000256" key="3">
    <source>
        <dbReference type="ARBA" id="ARBA00022454"/>
    </source>
</evidence>
<evidence type="ECO:0000256" key="12">
    <source>
        <dbReference type="PIRSR" id="PIRSR009343-2"/>
    </source>
</evidence>
<dbReference type="Proteomes" id="UP001194580">
    <property type="component" value="Unassembled WGS sequence"/>
</dbReference>
<feature type="binding site" evidence="12">
    <location>
        <position position="250"/>
    </location>
    <ligand>
        <name>Zn(2+)</name>
        <dbReference type="ChEBI" id="CHEBI:29105"/>
        <label>2</label>
    </ligand>
</feature>
<evidence type="ECO:0000256" key="8">
    <source>
        <dbReference type="ARBA" id="ARBA00022833"/>
    </source>
</evidence>
<dbReference type="PROSITE" id="PS50280">
    <property type="entry name" value="SET"/>
    <property type="match status" value="1"/>
</dbReference>
<feature type="binding site" evidence="12">
    <location>
        <position position="199"/>
    </location>
    <ligand>
        <name>Zn(2+)</name>
        <dbReference type="ChEBI" id="CHEBI:29105"/>
        <label>2</label>
    </ligand>
</feature>
<dbReference type="InterPro" id="IPR016197">
    <property type="entry name" value="Chromo-like_dom_sf"/>
</dbReference>
<dbReference type="Gene3D" id="2.40.50.40">
    <property type="match status" value="1"/>
</dbReference>
<dbReference type="SMART" id="SM00468">
    <property type="entry name" value="PreSET"/>
    <property type="match status" value="1"/>
</dbReference>
<dbReference type="GO" id="GO:0005634">
    <property type="term" value="C:nucleus"/>
    <property type="evidence" value="ECO:0007669"/>
    <property type="project" value="UniProtKB-SubCell"/>
</dbReference>
<evidence type="ECO:0000256" key="1">
    <source>
        <dbReference type="ARBA" id="ARBA00004123"/>
    </source>
</evidence>
<name>A0AAD4DBE8_9FUNG</name>
<dbReference type="Pfam" id="PF00856">
    <property type="entry name" value="SET"/>
    <property type="match status" value="1"/>
</dbReference>
<dbReference type="AlphaFoldDB" id="A0AAD4DBE8"/>
<keyword evidence="9 11" id="KW-0156">Chromatin regulator</keyword>
<feature type="binding site" evidence="12">
    <location>
        <position position="429"/>
    </location>
    <ligand>
        <name>Zn(2+)</name>
        <dbReference type="ChEBI" id="CHEBI:29105"/>
        <label>4</label>
    </ligand>
</feature>
<keyword evidence="3" id="KW-0158">Chromosome</keyword>
<keyword evidence="18" id="KW-1185">Reference proteome</keyword>
<keyword evidence="6 11" id="KW-0949">S-adenosyl-L-methionine</keyword>
<dbReference type="PROSITE" id="PS50013">
    <property type="entry name" value="CHROMO_2"/>
    <property type="match status" value="1"/>
</dbReference>
<evidence type="ECO:0000256" key="13">
    <source>
        <dbReference type="SAM" id="MobiDB-lite"/>
    </source>
</evidence>
<feature type="region of interest" description="Disordered" evidence="13">
    <location>
        <begin position="1"/>
        <end position="21"/>
    </location>
</feature>
<feature type="binding site" evidence="12">
    <location>
        <position position="212"/>
    </location>
    <ligand>
        <name>Zn(2+)</name>
        <dbReference type="ChEBI" id="CHEBI:29105"/>
        <label>1</label>
    </ligand>
</feature>
<evidence type="ECO:0000256" key="5">
    <source>
        <dbReference type="ARBA" id="ARBA00022679"/>
    </source>
</evidence>
<dbReference type="SMART" id="SM00317">
    <property type="entry name" value="SET"/>
    <property type="match status" value="1"/>
</dbReference>
<feature type="domain" description="Chromo" evidence="14">
    <location>
        <begin position="1"/>
        <end position="61"/>
    </location>
</feature>
<accession>A0AAD4DBE8</accession>
<dbReference type="Pfam" id="PF00385">
    <property type="entry name" value="Chromo"/>
    <property type="match status" value="1"/>
</dbReference>
<dbReference type="GO" id="GO:0140949">
    <property type="term" value="F:histone H3K9 trimethyltransferase activity"/>
    <property type="evidence" value="ECO:0007669"/>
    <property type="project" value="UniProtKB-EC"/>
</dbReference>
<feature type="binding site" evidence="12">
    <location>
        <position position="427"/>
    </location>
    <ligand>
        <name>Zn(2+)</name>
        <dbReference type="ChEBI" id="CHEBI:29105"/>
        <label>4</label>
    </ligand>
</feature>
<feature type="domain" description="SET" evidence="15">
    <location>
        <begin position="267"/>
        <end position="396"/>
    </location>
</feature>
<dbReference type="PIRSF" id="PIRSF009343">
    <property type="entry name" value="SUV39_SET"/>
    <property type="match status" value="1"/>
</dbReference>
<dbReference type="SMART" id="SM00298">
    <property type="entry name" value="CHROMO"/>
    <property type="match status" value="1"/>
</dbReference>
<evidence type="ECO:0000256" key="4">
    <source>
        <dbReference type="ARBA" id="ARBA00022603"/>
    </source>
</evidence>
<dbReference type="CDD" id="cd00024">
    <property type="entry name" value="CD_CSD"/>
    <property type="match status" value="1"/>
</dbReference>
<feature type="binding site" evidence="12">
    <location>
        <position position="214"/>
    </location>
    <ligand>
        <name>Zn(2+)</name>
        <dbReference type="ChEBI" id="CHEBI:29105"/>
        <label>1</label>
    </ligand>
</feature>
<dbReference type="GO" id="GO:0005694">
    <property type="term" value="C:chromosome"/>
    <property type="evidence" value="ECO:0007669"/>
    <property type="project" value="UniProtKB-SubCell"/>
</dbReference>
<evidence type="ECO:0000259" key="14">
    <source>
        <dbReference type="PROSITE" id="PS50013"/>
    </source>
</evidence>
<dbReference type="SUPFAM" id="SSF82199">
    <property type="entry name" value="SET domain"/>
    <property type="match status" value="1"/>
</dbReference>
<dbReference type="Gene3D" id="2.170.270.10">
    <property type="entry name" value="SET domain"/>
    <property type="match status" value="1"/>
</dbReference>
<feature type="binding site" evidence="12">
    <location>
        <position position="354"/>
    </location>
    <ligand>
        <name>Zn(2+)</name>
        <dbReference type="ChEBI" id="CHEBI:29105"/>
        <label>4</label>
    </ligand>
</feature>
<gene>
    <name evidence="17" type="ORF">BGZ95_010367</name>
</gene>
<feature type="binding site" evidence="12">
    <location>
        <position position="434"/>
    </location>
    <ligand>
        <name>Zn(2+)</name>
        <dbReference type="ChEBI" id="CHEBI:29105"/>
        <label>4</label>
    </ligand>
</feature>
<dbReference type="InterPro" id="IPR003616">
    <property type="entry name" value="Post-SET_dom"/>
</dbReference>
<evidence type="ECO:0000259" key="15">
    <source>
        <dbReference type="PROSITE" id="PS50280"/>
    </source>
</evidence>
<dbReference type="InterPro" id="IPR050973">
    <property type="entry name" value="H3K9_Histone-Lys_N-MTase"/>
</dbReference>
<proteinExistence type="inferred from homology"/>
<dbReference type="EC" id="2.1.1.355" evidence="11"/>
<dbReference type="InterPro" id="IPR046341">
    <property type="entry name" value="SET_dom_sf"/>
</dbReference>
<dbReference type="InterPro" id="IPR023779">
    <property type="entry name" value="Chromodomain_CS"/>
</dbReference>
<evidence type="ECO:0000259" key="16">
    <source>
        <dbReference type="PROSITE" id="PS50868"/>
    </source>
</evidence>
<comment type="caution">
    <text evidence="17">The sequence shown here is derived from an EMBL/GenBank/DDBJ whole genome shotgun (WGS) entry which is preliminary data.</text>
</comment>
<dbReference type="InterPro" id="IPR011381">
    <property type="entry name" value="H3-K9_MeTrfase_SUV39H1/2-like"/>
</dbReference>
<dbReference type="PROSITE" id="PS50868">
    <property type="entry name" value="POST_SET"/>
    <property type="match status" value="1"/>
</dbReference>
<evidence type="ECO:0000256" key="11">
    <source>
        <dbReference type="PIRNR" id="PIRNR009343"/>
    </source>
</evidence>
<evidence type="ECO:0000313" key="17">
    <source>
        <dbReference type="EMBL" id="KAG0273812.1"/>
    </source>
</evidence>
<keyword evidence="8 11" id="KW-0862">Zinc</keyword>
<dbReference type="GO" id="GO:0032259">
    <property type="term" value="P:methylation"/>
    <property type="evidence" value="ECO:0007669"/>
    <property type="project" value="UniProtKB-KW"/>
</dbReference>
<evidence type="ECO:0000256" key="6">
    <source>
        <dbReference type="ARBA" id="ARBA00022691"/>
    </source>
</evidence>
<dbReference type="GO" id="GO:0008270">
    <property type="term" value="F:zinc ion binding"/>
    <property type="evidence" value="ECO:0007669"/>
    <property type="project" value="UniProtKB-UniRule"/>
</dbReference>
<comment type="subcellular location">
    <subcellularLocation>
        <location evidence="2">Chromosome</location>
    </subcellularLocation>
    <subcellularLocation>
        <location evidence="1 11">Nucleus</location>
    </subcellularLocation>
</comment>
<keyword evidence="4 11" id="KW-0489">Methyltransferase</keyword>
<feature type="binding site" evidence="12">
    <location>
        <position position="212"/>
    </location>
    <ligand>
        <name>Zn(2+)</name>
        <dbReference type="ChEBI" id="CHEBI:29105"/>
        <label>3</label>
    </ligand>
</feature>
<feature type="binding site" evidence="12">
    <location>
        <position position="199"/>
    </location>
    <ligand>
        <name>Zn(2+)</name>
        <dbReference type="ChEBI" id="CHEBI:29105"/>
        <label>1</label>
    </ligand>
</feature>
<reference evidence="17" key="1">
    <citation type="journal article" date="2020" name="Fungal Divers.">
        <title>Resolving the Mortierellaceae phylogeny through synthesis of multi-gene phylogenetics and phylogenomics.</title>
        <authorList>
            <person name="Vandepol N."/>
            <person name="Liber J."/>
            <person name="Desiro A."/>
            <person name="Na H."/>
            <person name="Kennedy M."/>
            <person name="Barry K."/>
            <person name="Grigoriev I.V."/>
            <person name="Miller A.N."/>
            <person name="O'Donnell K."/>
            <person name="Stajich J.E."/>
            <person name="Bonito G."/>
        </authorList>
    </citation>
    <scope>NUCLEOTIDE SEQUENCE</scope>
    <source>
        <strain evidence="17">NRRL 28262</strain>
    </source>
</reference>
<organism evidence="17 18">
    <name type="scientific">Linnemannia exigua</name>
    <dbReference type="NCBI Taxonomy" id="604196"/>
    <lineage>
        <taxon>Eukaryota</taxon>
        <taxon>Fungi</taxon>
        <taxon>Fungi incertae sedis</taxon>
        <taxon>Mucoromycota</taxon>
        <taxon>Mortierellomycotina</taxon>
        <taxon>Mortierellomycetes</taxon>
        <taxon>Mortierellales</taxon>
        <taxon>Mortierellaceae</taxon>
        <taxon>Linnemannia</taxon>
    </lineage>
</organism>
<evidence type="ECO:0000256" key="9">
    <source>
        <dbReference type="ARBA" id="ARBA00022853"/>
    </source>
</evidence>
<comment type="catalytic activity">
    <reaction evidence="11">
        <text>L-lysyl(9)-[histone H3] + 3 S-adenosyl-L-methionine = N(6),N(6),N(6)-trimethyl-L-lysyl(9)-[histone H3] + 3 S-adenosyl-L-homocysteine + 3 H(+)</text>
        <dbReference type="Rhea" id="RHEA:60276"/>
        <dbReference type="Rhea" id="RHEA-COMP:15538"/>
        <dbReference type="Rhea" id="RHEA-COMP:15546"/>
        <dbReference type="ChEBI" id="CHEBI:15378"/>
        <dbReference type="ChEBI" id="CHEBI:29969"/>
        <dbReference type="ChEBI" id="CHEBI:57856"/>
        <dbReference type="ChEBI" id="CHEBI:59789"/>
        <dbReference type="ChEBI" id="CHEBI:61961"/>
        <dbReference type="EC" id="2.1.1.355"/>
    </reaction>
</comment>
<dbReference type="SUPFAM" id="SSF54160">
    <property type="entry name" value="Chromo domain-like"/>
    <property type="match status" value="1"/>
</dbReference>
<feature type="binding site" evidence="12">
    <location>
        <position position="246"/>
    </location>
    <ligand>
        <name>Zn(2+)</name>
        <dbReference type="ChEBI" id="CHEBI:29105"/>
        <label>3</label>
    </ligand>
</feature>
<evidence type="ECO:0000256" key="7">
    <source>
        <dbReference type="ARBA" id="ARBA00022723"/>
    </source>
</evidence>
<dbReference type="InterPro" id="IPR007728">
    <property type="entry name" value="Pre-SET_dom"/>
</dbReference>
<feature type="compositionally biased region" description="Basic residues" evidence="13">
    <location>
        <begin position="1"/>
        <end position="15"/>
    </location>
</feature>
<feature type="binding site" evidence="12">
    <location>
        <position position="256"/>
    </location>
    <ligand>
        <name>Zn(2+)</name>
        <dbReference type="ChEBI" id="CHEBI:29105"/>
        <label>3</label>
    </ligand>
</feature>
<dbReference type="PROSITE" id="PS00598">
    <property type="entry name" value="CHROMO_1"/>
    <property type="match status" value="1"/>
</dbReference>
<keyword evidence="10 11" id="KW-0539">Nucleus</keyword>
<evidence type="ECO:0000313" key="18">
    <source>
        <dbReference type="Proteomes" id="UP001194580"/>
    </source>
</evidence>
<comment type="similarity">
    <text evidence="11">Belongs to the class V-like SAM-binding methyltransferase superfamily. Histone-lysine methyltransferase family. Suvar3-9 subfamily.</text>
</comment>